<comment type="subunit">
    <text evidence="10">Monomer.</text>
</comment>
<evidence type="ECO:0000256" key="6">
    <source>
        <dbReference type="ARBA" id="ARBA00022741"/>
    </source>
</evidence>
<keyword evidence="6 10" id="KW-0547">Nucleotide-binding</keyword>
<dbReference type="InterPro" id="IPR015911">
    <property type="entry name" value="Phosphoglycerate_kinase_CS"/>
</dbReference>
<dbReference type="EC" id="2.7.2.3" evidence="3 10"/>
<dbReference type="InterPro" id="IPR001576">
    <property type="entry name" value="Phosphoglycerate_kinase"/>
</dbReference>
<dbReference type="PANTHER" id="PTHR11406:SF23">
    <property type="entry name" value="PHOSPHOGLYCERATE KINASE 1, CHLOROPLASTIC-RELATED"/>
    <property type="match status" value="1"/>
</dbReference>
<dbReference type="RefSeq" id="WP_259508938.1">
    <property type="nucleotide sequence ID" value="NZ_JANLCM010000002.1"/>
</dbReference>
<proteinExistence type="inferred from homology"/>
<feature type="binding site" evidence="10">
    <location>
        <begin position="60"/>
        <end position="63"/>
    </location>
    <ligand>
        <name>substrate</name>
    </ligand>
</feature>
<comment type="catalytic activity">
    <reaction evidence="1 10 11">
        <text>(2R)-3-phosphoglycerate + ATP = (2R)-3-phospho-glyceroyl phosphate + ADP</text>
        <dbReference type="Rhea" id="RHEA:14801"/>
        <dbReference type="ChEBI" id="CHEBI:30616"/>
        <dbReference type="ChEBI" id="CHEBI:57604"/>
        <dbReference type="ChEBI" id="CHEBI:58272"/>
        <dbReference type="ChEBI" id="CHEBI:456216"/>
        <dbReference type="EC" id="2.7.2.3"/>
    </reaction>
</comment>
<keyword evidence="8 10" id="KW-0067">ATP-binding</keyword>
<feature type="binding site" evidence="10">
    <location>
        <begin position="22"/>
        <end position="24"/>
    </location>
    <ligand>
        <name>substrate</name>
    </ligand>
</feature>
<dbReference type="PROSITE" id="PS00111">
    <property type="entry name" value="PGLYCERATE_KINASE"/>
    <property type="match status" value="1"/>
</dbReference>
<feature type="binding site" evidence="10">
    <location>
        <position position="206"/>
    </location>
    <ligand>
        <name>ATP</name>
        <dbReference type="ChEBI" id="CHEBI:30616"/>
    </ligand>
</feature>
<dbReference type="Proteomes" id="UP001165584">
    <property type="component" value="Unassembled WGS sequence"/>
</dbReference>
<evidence type="ECO:0000256" key="3">
    <source>
        <dbReference type="ARBA" id="ARBA00013061"/>
    </source>
</evidence>
<organism evidence="12 13">
    <name type="scientific">Herbiconiux aconitum</name>
    <dbReference type="NCBI Taxonomy" id="2970913"/>
    <lineage>
        <taxon>Bacteria</taxon>
        <taxon>Bacillati</taxon>
        <taxon>Actinomycetota</taxon>
        <taxon>Actinomycetes</taxon>
        <taxon>Micrococcales</taxon>
        <taxon>Microbacteriaceae</taxon>
        <taxon>Herbiconiux</taxon>
    </lineage>
</organism>
<name>A0ABT2GV64_9MICO</name>
<evidence type="ECO:0000256" key="5">
    <source>
        <dbReference type="ARBA" id="ARBA00022679"/>
    </source>
</evidence>
<feature type="binding site" evidence="10">
    <location>
        <position position="333"/>
    </location>
    <ligand>
        <name>ATP</name>
        <dbReference type="ChEBI" id="CHEBI:30616"/>
    </ligand>
</feature>
<dbReference type="SUPFAM" id="SSF53748">
    <property type="entry name" value="Phosphoglycerate kinase"/>
    <property type="match status" value="1"/>
</dbReference>
<keyword evidence="7 10" id="KW-0418">Kinase</keyword>
<reference evidence="12" key="1">
    <citation type="submission" date="2022-08" db="EMBL/GenBank/DDBJ databases">
        <authorList>
            <person name="Deng Y."/>
            <person name="Han X.-F."/>
            <person name="Zhang Y.-Q."/>
        </authorList>
    </citation>
    <scope>NUCLEOTIDE SEQUENCE</scope>
    <source>
        <strain evidence="12">CPCC 205763</strain>
    </source>
</reference>
<dbReference type="Gene3D" id="3.40.50.1260">
    <property type="entry name" value="Phosphoglycerate kinase, N-terminal domain"/>
    <property type="match status" value="2"/>
</dbReference>
<dbReference type="EMBL" id="JANLCM010000002">
    <property type="protein sequence ID" value="MCS5719447.1"/>
    <property type="molecule type" value="Genomic_DNA"/>
</dbReference>
<dbReference type="HAMAP" id="MF_00145">
    <property type="entry name" value="Phosphoglyc_kinase"/>
    <property type="match status" value="1"/>
</dbReference>
<comment type="subcellular location">
    <subcellularLocation>
        <location evidence="10">Cytoplasm</location>
    </subcellularLocation>
</comment>
<dbReference type="Pfam" id="PF00162">
    <property type="entry name" value="PGK"/>
    <property type="match status" value="1"/>
</dbReference>
<feature type="binding site" evidence="10">
    <location>
        <begin position="359"/>
        <end position="362"/>
    </location>
    <ligand>
        <name>ATP</name>
        <dbReference type="ChEBI" id="CHEBI:30616"/>
    </ligand>
</feature>
<feature type="binding site" evidence="10">
    <location>
        <position position="302"/>
    </location>
    <ligand>
        <name>ATP</name>
        <dbReference type="ChEBI" id="CHEBI:30616"/>
    </ligand>
</feature>
<dbReference type="InterPro" id="IPR036043">
    <property type="entry name" value="Phosphoglycerate_kinase_sf"/>
</dbReference>
<evidence type="ECO:0000256" key="10">
    <source>
        <dbReference type="HAMAP-Rule" id="MF_00145"/>
    </source>
</evidence>
<dbReference type="CDD" id="cd00318">
    <property type="entry name" value="Phosphoglycerate_kinase"/>
    <property type="match status" value="1"/>
</dbReference>
<evidence type="ECO:0000313" key="12">
    <source>
        <dbReference type="EMBL" id="MCS5719447.1"/>
    </source>
</evidence>
<feature type="binding site" evidence="10">
    <location>
        <position position="119"/>
    </location>
    <ligand>
        <name>substrate</name>
    </ligand>
</feature>
<feature type="binding site" evidence="10">
    <location>
        <position position="37"/>
    </location>
    <ligand>
        <name>substrate</name>
    </ligand>
</feature>
<keyword evidence="10" id="KW-0963">Cytoplasm</keyword>
<comment type="caution">
    <text evidence="12">The sequence shown here is derived from an EMBL/GenBank/DDBJ whole genome shotgun (WGS) entry which is preliminary data.</text>
</comment>
<evidence type="ECO:0000256" key="4">
    <source>
        <dbReference type="ARBA" id="ARBA00016471"/>
    </source>
</evidence>
<keyword evidence="9 10" id="KW-0324">Glycolysis</keyword>
<dbReference type="InterPro" id="IPR015824">
    <property type="entry name" value="Phosphoglycerate_kinase_N"/>
</dbReference>
<evidence type="ECO:0000313" key="13">
    <source>
        <dbReference type="Proteomes" id="UP001165584"/>
    </source>
</evidence>
<keyword evidence="5 10" id="KW-0808">Transferase</keyword>
<evidence type="ECO:0000256" key="9">
    <source>
        <dbReference type="ARBA" id="ARBA00023152"/>
    </source>
</evidence>
<evidence type="ECO:0000256" key="8">
    <source>
        <dbReference type="ARBA" id="ARBA00022840"/>
    </source>
</evidence>
<comment type="pathway">
    <text evidence="2 10">Carbohydrate degradation; glycolysis; pyruvate from D-glyceraldehyde 3-phosphate: step 2/5.</text>
</comment>
<protein>
    <recommendedName>
        <fullName evidence="4 10">Phosphoglycerate kinase</fullName>
        <ecNumber evidence="3 10">2.7.2.3</ecNumber>
    </recommendedName>
</protein>
<sequence>MTLRTLDSLGSLAGKRVIVRCDLNVPVKDGVITDDGRVRASLPTLNALINQGARVVVVSHLGRPDGAPDTKYTLEPVAQRLSELLGKPVVFAHDTVGQAAQDAVGSLEDGDVALLENLRFNAGETSKDDAVRGAFAEQLAAFGDAFVSDGFGVVHRKQASVYDLAELLPSAAGLLIQTELEVLDKLTENPERPYTVVLGGSKVSDKLGVIGHLLPRVNTLLIGGGMLFTFLKAQGHAVGSSLLEEDQLDTVRGYLAKAEELGVEIVLPTDVVVASKFGADAETVITAADAIEDTPFGASGLGLDIGPDTAKTFAGVIADSRTVFWNGPMGVFELAPFAEGTRAVAAALTEVDGLGVVGGGDSAAAVRALGFSDDQFGHISTGGGASLEFLEGKRLPGLEVLGWS</sequence>
<dbReference type="PIRSF" id="PIRSF000724">
    <property type="entry name" value="Pgk"/>
    <property type="match status" value="1"/>
</dbReference>
<feature type="binding site" evidence="10">
    <location>
        <position position="156"/>
    </location>
    <ligand>
        <name>substrate</name>
    </ligand>
</feature>
<evidence type="ECO:0000256" key="7">
    <source>
        <dbReference type="ARBA" id="ARBA00022777"/>
    </source>
</evidence>
<evidence type="ECO:0000256" key="1">
    <source>
        <dbReference type="ARBA" id="ARBA00000642"/>
    </source>
</evidence>
<dbReference type="PANTHER" id="PTHR11406">
    <property type="entry name" value="PHOSPHOGLYCERATE KINASE"/>
    <property type="match status" value="1"/>
</dbReference>
<gene>
    <name evidence="10" type="primary">pgk</name>
    <name evidence="12" type="ORF">N1027_15015</name>
</gene>
<dbReference type="PRINTS" id="PR00477">
    <property type="entry name" value="PHGLYCKINASE"/>
</dbReference>
<comment type="similarity">
    <text evidence="10 11">Belongs to the phosphoglycerate kinase family.</text>
</comment>
<dbReference type="GO" id="GO:0016301">
    <property type="term" value="F:kinase activity"/>
    <property type="evidence" value="ECO:0007669"/>
    <property type="project" value="UniProtKB-KW"/>
</dbReference>
<keyword evidence="13" id="KW-1185">Reference proteome</keyword>
<evidence type="ECO:0000256" key="11">
    <source>
        <dbReference type="RuleBase" id="RU000532"/>
    </source>
</evidence>
<evidence type="ECO:0000256" key="2">
    <source>
        <dbReference type="ARBA" id="ARBA00004838"/>
    </source>
</evidence>
<accession>A0ABT2GV64</accession>